<comment type="caution">
    <text evidence="2">The sequence shown here is derived from an EMBL/GenBank/DDBJ whole genome shotgun (WGS) entry which is preliminary data.</text>
</comment>
<sequence>HSVESTDKLGFINGENKFYSMLEDIKQFNDIIRNENKELSLILFGHSMGSFLSQRYIQMYGDSIDALILSGSNGKPKLFTKAGLIVSKLQILFNGVNKRSTLMDKLSFGGFNKSVKNSRTNFDWLCSNDSEVDK</sequence>
<evidence type="ECO:0000313" key="2">
    <source>
        <dbReference type="EMBL" id="MDZ5001403.1"/>
    </source>
</evidence>
<feature type="non-terminal residue" evidence="2">
    <location>
        <position position="1"/>
    </location>
</feature>
<dbReference type="RefSeq" id="WP_322459474.1">
    <property type="nucleotide sequence ID" value="NZ_WNVC01001365.1"/>
</dbReference>
<accession>A0AAW9IAL0</accession>
<dbReference type="EMBL" id="WNVC01001365">
    <property type="protein sequence ID" value="MDZ5001403.1"/>
    <property type="molecule type" value="Genomic_DNA"/>
</dbReference>
<dbReference type="Gene3D" id="3.40.50.1820">
    <property type="entry name" value="alpha/beta hydrolase"/>
    <property type="match status" value="1"/>
</dbReference>
<keyword evidence="2" id="KW-0378">Hydrolase</keyword>
<organism evidence="2 3">
    <name type="scientific">Clostridium perfringens</name>
    <dbReference type="NCBI Taxonomy" id="1502"/>
    <lineage>
        <taxon>Bacteria</taxon>
        <taxon>Bacillati</taxon>
        <taxon>Bacillota</taxon>
        <taxon>Clostridia</taxon>
        <taxon>Eubacteriales</taxon>
        <taxon>Clostridiaceae</taxon>
        <taxon>Clostridium</taxon>
    </lineage>
</organism>
<protein>
    <submittedName>
        <fullName evidence="2">Alpha/beta fold hydrolase</fullName>
    </submittedName>
</protein>
<feature type="domain" description="Serine aminopeptidase S33" evidence="1">
    <location>
        <begin position="16"/>
        <end position="133"/>
    </location>
</feature>
<dbReference type="Pfam" id="PF12146">
    <property type="entry name" value="Hydrolase_4"/>
    <property type="match status" value="1"/>
</dbReference>
<feature type="non-terminal residue" evidence="2">
    <location>
        <position position="134"/>
    </location>
</feature>
<evidence type="ECO:0000259" key="1">
    <source>
        <dbReference type="Pfam" id="PF12146"/>
    </source>
</evidence>
<dbReference type="AlphaFoldDB" id="A0AAW9IAL0"/>
<proteinExistence type="predicted"/>
<dbReference type="Proteomes" id="UP001291306">
    <property type="component" value="Unassembled WGS sequence"/>
</dbReference>
<reference evidence="2" key="1">
    <citation type="submission" date="2019-11" db="EMBL/GenBank/DDBJ databases">
        <title>Characterization of Clostridium perfringens isolates from swine manure treated agricultural soils.</title>
        <authorList>
            <person name="Wushke S.T."/>
        </authorList>
    </citation>
    <scope>NUCLEOTIDE SEQUENCE</scope>
    <source>
        <strain evidence="2">X26</strain>
    </source>
</reference>
<dbReference type="InterPro" id="IPR029058">
    <property type="entry name" value="AB_hydrolase_fold"/>
</dbReference>
<dbReference type="GO" id="GO:0016787">
    <property type="term" value="F:hydrolase activity"/>
    <property type="evidence" value="ECO:0007669"/>
    <property type="project" value="UniProtKB-KW"/>
</dbReference>
<evidence type="ECO:0000313" key="3">
    <source>
        <dbReference type="Proteomes" id="UP001291306"/>
    </source>
</evidence>
<gene>
    <name evidence="2" type="ORF">GNF79_20575</name>
</gene>
<dbReference type="InterPro" id="IPR022742">
    <property type="entry name" value="Hydrolase_4"/>
</dbReference>
<name>A0AAW9IAL0_CLOPF</name>
<dbReference type="SUPFAM" id="SSF53474">
    <property type="entry name" value="alpha/beta-Hydrolases"/>
    <property type="match status" value="1"/>
</dbReference>